<dbReference type="InParanoid" id="A0A0U5JGI2"/>
<dbReference type="PANTHER" id="PTHR33529">
    <property type="entry name" value="SLR0882 PROTEIN-RELATED"/>
    <property type="match status" value="1"/>
</dbReference>
<feature type="transmembrane region" description="Helical" evidence="6">
    <location>
        <begin position="304"/>
        <end position="323"/>
    </location>
</feature>
<evidence type="ECO:0000313" key="7">
    <source>
        <dbReference type="EMBL" id="CUI17029.1"/>
    </source>
</evidence>
<evidence type="ECO:0000256" key="2">
    <source>
        <dbReference type="ARBA" id="ARBA00022475"/>
    </source>
</evidence>
<dbReference type="Pfam" id="PF03739">
    <property type="entry name" value="LptF_LptG"/>
    <property type="match status" value="1"/>
</dbReference>
<dbReference type="KEGG" id="pnl:PNK_1416"/>
<evidence type="ECO:0000256" key="3">
    <source>
        <dbReference type="ARBA" id="ARBA00022692"/>
    </source>
</evidence>
<keyword evidence="3 6" id="KW-0812">Transmembrane</keyword>
<feature type="transmembrane region" description="Helical" evidence="6">
    <location>
        <begin position="335"/>
        <end position="355"/>
    </location>
</feature>
<evidence type="ECO:0000256" key="1">
    <source>
        <dbReference type="ARBA" id="ARBA00004651"/>
    </source>
</evidence>
<feature type="transmembrane region" description="Helical" evidence="6">
    <location>
        <begin position="104"/>
        <end position="121"/>
    </location>
</feature>
<dbReference type="EMBL" id="LN879502">
    <property type="protein sequence ID" value="CUI17029.1"/>
    <property type="molecule type" value="Genomic_DNA"/>
</dbReference>
<comment type="subcellular location">
    <subcellularLocation>
        <location evidence="1">Cell membrane</location>
        <topology evidence="1">Multi-pass membrane protein</topology>
    </subcellularLocation>
</comment>
<protein>
    <submittedName>
        <fullName evidence="7">Putative permease, YjgP/YjgQ family</fullName>
    </submittedName>
</protein>
<feature type="transmembrane region" description="Helical" evidence="6">
    <location>
        <begin position="57"/>
        <end position="83"/>
    </location>
</feature>
<proteinExistence type="predicted"/>
<keyword evidence="2" id="KW-1003">Cell membrane</keyword>
<sequence length="364" mass="42314">MMFKMIWERYFLLEFIKVFFLFLCCFYGLYVLIDYASHTSALPHHQIQLHWQELSRYYLFVFASRAEILIPLALLIAFVKTVCTLNSHQELVALMAGGISLKRLMRPFIFIALVCMALLYLNEQILMPPALKKLRRMEDATKHQKVRHTPEVAVKHVILEDGSLLLFQLYDLAKEQFFDAYWIESVDSIYRIKFLSPQTVAPIGYFVDHLIRQPNGELLQKAAYKQHEFKKMRFNSEILQSTIMDPDVLSITELAAQQPASLINLNEKESKMASAFYWKLLMPWLCLLAILAPAPICVRFSRQLPVFFIYIGCLFSLIAFYMLMDAAQVVAKRQVIPPVWAIGVPFLGIFGFFGYRFTKMNRAC</sequence>
<evidence type="ECO:0000256" key="5">
    <source>
        <dbReference type="ARBA" id="ARBA00023136"/>
    </source>
</evidence>
<dbReference type="PANTHER" id="PTHR33529:SF6">
    <property type="entry name" value="YJGP_YJGQ FAMILY PERMEASE"/>
    <property type="match status" value="1"/>
</dbReference>
<evidence type="ECO:0000256" key="4">
    <source>
        <dbReference type="ARBA" id="ARBA00022989"/>
    </source>
</evidence>
<keyword evidence="5 6" id="KW-0472">Membrane</keyword>
<feature type="transmembrane region" description="Helical" evidence="6">
    <location>
        <begin position="276"/>
        <end position="297"/>
    </location>
</feature>
<evidence type="ECO:0000313" key="8">
    <source>
        <dbReference type="Proteomes" id="UP000069902"/>
    </source>
</evidence>
<organism evidence="7 8">
    <name type="scientific">Candidatus Protochlamydia naegleriophila</name>
    <dbReference type="NCBI Taxonomy" id="389348"/>
    <lineage>
        <taxon>Bacteria</taxon>
        <taxon>Pseudomonadati</taxon>
        <taxon>Chlamydiota</taxon>
        <taxon>Chlamydiia</taxon>
        <taxon>Parachlamydiales</taxon>
        <taxon>Parachlamydiaceae</taxon>
        <taxon>Candidatus Protochlamydia</taxon>
    </lineage>
</organism>
<dbReference type="AlphaFoldDB" id="A0A0U5JGI2"/>
<evidence type="ECO:0000256" key="6">
    <source>
        <dbReference type="SAM" id="Phobius"/>
    </source>
</evidence>
<gene>
    <name evidence="7" type="ORF">PNK_1416</name>
</gene>
<dbReference type="GO" id="GO:0015920">
    <property type="term" value="P:lipopolysaccharide transport"/>
    <property type="evidence" value="ECO:0007669"/>
    <property type="project" value="TreeGrafter"/>
</dbReference>
<dbReference type="GO" id="GO:0043190">
    <property type="term" value="C:ATP-binding cassette (ABC) transporter complex"/>
    <property type="evidence" value="ECO:0007669"/>
    <property type="project" value="TreeGrafter"/>
</dbReference>
<dbReference type="InterPro" id="IPR005495">
    <property type="entry name" value="LptG/LptF_permease"/>
</dbReference>
<dbReference type="Proteomes" id="UP000069902">
    <property type="component" value="Chromosome cPNK"/>
</dbReference>
<name>A0A0U5JGI2_9BACT</name>
<accession>A0A0U5JGI2</accession>
<reference evidence="8" key="1">
    <citation type="submission" date="2015-09" db="EMBL/GenBank/DDBJ databases">
        <authorList>
            <person name="Bertelli C."/>
        </authorList>
    </citation>
    <scope>NUCLEOTIDE SEQUENCE [LARGE SCALE GENOMIC DNA]</scope>
    <source>
        <strain evidence="8">KNic</strain>
    </source>
</reference>
<keyword evidence="4 6" id="KW-1133">Transmembrane helix</keyword>
<keyword evidence="8" id="KW-1185">Reference proteome</keyword>
<dbReference type="STRING" id="389348.PNK_1416"/>
<dbReference type="PATRIC" id="fig|389348.3.peg.1584"/>
<dbReference type="RefSeq" id="WP_079992852.1">
    <property type="nucleotide sequence ID" value="NZ_LN879502.1"/>
</dbReference>
<feature type="transmembrane region" description="Helical" evidence="6">
    <location>
        <begin position="12"/>
        <end position="33"/>
    </location>
</feature>